<feature type="compositionally biased region" description="Basic residues" evidence="1">
    <location>
        <begin position="86"/>
        <end position="105"/>
    </location>
</feature>
<feature type="compositionally biased region" description="Basic residues" evidence="1">
    <location>
        <begin position="410"/>
        <end position="421"/>
    </location>
</feature>
<dbReference type="Proteomes" id="UP001152519">
    <property type="component" value="Unassembled WGS sequence"/>
</dbReference>
<sequence>MRAPAGAQPQQGRGGHLPGDPVLLPALPAAAAAGRLRHADAAVDRPVAAPQQEVPHPDHPRRRDRRGHQGQGVRGAHADGRDRQRGLRPHRAGPRQHHPHLRHPRPGGARPRDEDPRRGRLPARPRDRAARPRRRLARRGRAGLPAAVRRRRRRLRRHRDRGLPPAADHHRAAPLPAARPQADQVAPHRHRTAADAGAGREAREERAEDPHRPGRGDLPRGVDRQGKRGGGHLHRRPGGALPHPDLDRGCRGEPADRHPRRGDRTRPARRDRGDDAAGRRRGLRARRRRGRTRPGQGRGGRGLPAHRAARHAAGQEGRRQRHRGDPQPAAAALPAQGPGPGRRPRRPGCGLQAVRHRDARHARPGRRPRLPLVGAAHERRQDPGDDQLAAPRRGQRRLRAHRLPVPQARHTGRLRVHRRVSVARGAAQAGRRRDGAQLLTAQD</sequence>
<proteinExistence type="predicted"/>
<protein>
    <submittedName>
        <fullName evidence="2">Uncharacterized 50.6 kDa protein in the 5\\'region of gyrA and gyrB</fullName>
    </submittedName>
</protein>
<feature type="compositionally biased region" description="Basic residues" evidence="1">
    <location>
        <begin position="393"/>
        <end position="402"/>
    </location>
</feature>
<feature type="compositionally biased region" description="Basic residues" evidence="1">
    <location>
        <begin position="148"/>
        <end position="160"/>
    </location>
</feature>
<name>A0A9W4E1D4_9ACTN</name>
<evidence type="ECO:0000256" key="1">
    <source>
        <dbReference type="SAM" id="MobiDB-lite"/>
    </source>
</evidence>
<feature type="region of interest" description="Disordered" evidence="1">
    <location>
        <begin position="1"/>
        <end position="443"/>
    </location>
</feature>
<dbReference type="AlphaFoldDB" id="A0A9W4E1D4"/>
<organism evidence="2 3">
    <name type="scientific">Actinacidiphila cocklensis</name>
    <dbReference type="NCBI Taxonomy" id="887465"/>
    <lineage>
        <taxon>Bacteria</taxon>
        <taxon>Bacillati</taxon>
        <taxon>Actinomycetota</taxon>
        <taxon>Actinomycetes</taxon>
        <taxon>Kitasatosporales</taxon>
        <taxon>Streptomycetaceae</taxon>
        <taxon>Actinacidiphila</taxon>
    </lineage>
</organism>
<feature type="compositionally biased region" description="Basic residues" evidence="1">
    <location>
        <begin position="357"/>
        <end position="369"/>
    </location>
</feature>
<feature type="compositionally biased region" description="Low complexity" evidence="1">
    <location>
        <begin position="173"/>
        <end position="184"/>
    </location>
</feature>
<accession>A0A9W4E1D4</accession>
<feature type="compositionally biased region" description="Basic and acidic residues" evidence="1">
    <location>
        <begin position="244"/>
        <end position="278"/>
    </location>
</feature>
<feature type="compositionally biased region" description="Basic residues" evidence="1">
    <location>
        <begin position="227"/>
        <end position="237"/>
    </location>
</feature>
<gene>
    <name evidence="2" type="ORF">SCOCK_590030</name>
</gene>
<feature type="compositionally biased region" description="Low complexity" evidence="1">
    <location>
        <begin position="1"/>
        <end position="11"/>
    </location>
</feature>
<feature type="compositionally biased region" description="Low complexity" evidence="1">
    <location>
        <begin position="44"/>
        <end position="54"/>
    </location>
</feature>
<dbReference type="EMBL" id="CAJSLV010000091">
    <property type="protein sequence ID" value="CAG6397656.1"/>
    <property type="molecule type" value="Genomic_DNA"/>
</dbReference>
<comment type="caution">
    <text evidence="2">The sequence shown here is derived from an EMBL/GenBank/DDBJ whole genome shotgun (WGS) entry which is preliminary data.</text>
</comment>
<feature type="compositionally biased region" description="Basic residues" evidence="1">
    <location>
        <begin position="131"/>
        <end position="141"/>
    </location>
</feature>
<feature type="compositionally biased region" description="Basic and acidic residues" evidence="1">
    <location>
        <begin position="198"/>
        <end position="226"/>
    </location>
</feature>
<feature type="compositionally biased region" description="Low complexity" evidence="1">
    <location>
        <begin position="18"/>
        <end position="34"/>
    </location>
</feature>
<keyword evidence="3" id="KW-1185">Reference proteome</keyword>
<feature type="compositionally biased region" description="Basic residues" evidence="1">
    <location>
        <begin position="59"/>
        <end position="68"/>
    </location>
</feature>
<feature type="compositionally biased region" description="Basic and acidic residues" evidence="1">
    <location>
        <begin position="110"/>
        <end position="130"/>
    </location>
</feature>
<feature type="compositionally biased region" description="Basic and acidic residues" evidence="1">
    <location>
        <begin position="76"/>
        <end position="85"/>
    </location>
</feature>
<evidence type="ECO:0000313" key="3">
    <source>
        <dbReference type="Proteomes" id="UP001152519"/>
    </source>
</evidence>
<reference evidence="2" key="1">
    <citation type="submission" date="2021-05" db="EMBL/GenBank/DDBJ databases">
        <authorList>
            <person name="Arsene-Ploetze F."/>
        </authorList>
    </citation>
    <scope>NUCLEOTIDE SEQUENCE</scope>
    <source>
        <strain evidence="2">DSM 42138</strain>
    </source>
</reference>
<feature type="compositionally biased region" description="Low complexity" evidence="1">
    <location>
        <begin position="326"/>
        <end position="336"/>
    </location>
</feature>
<evidence type="ECO:0000313" key="2">
    <source>
        <dbReference type="EMBL" id="CAG6397656.1"/>
    </source>
</evidence>
<feature type="compositionally biased region" description="Basic residues" evidence="1">
    <location>
        <begin position="279"/>
        <end position="292"/>
    </location>
</feature>